<keyword evidence="2 8" id="KW-0963">Cytoplasm</keyword>
<dbReference type="InterPro" id="IPR012094">
    <property type="entry name" value="tRNA_Ile_lys_synt"/>
</dbReference>
<dbReference type="Gene3D" id="3.40.50.620">
    <property type="entry name" value="HUPs"/>
    <property type="match status" value="1"/>
</dbReference>
<evidence type="ECO:0000259" key="9">
    <source>
        <dbReference type="SMART" id="SM00977"/>
    </source>
</evidence>
<comment type="function">
    <text evidence="8">Ligates lysine onto the cytidine present at position 34 of the AUA codon-specific tRNA(Ile) that contains the anticodon CAU, in an ATP-dependent manner. Cytidine is converted to lysidine, thus changing the amino acid specificity of the tRNA from methionine to isoleucine.</text>
</comment>
<evidence type="ECO:0000256" key="2">
    <source>
        <dbReference type="ARBA" id="ARBA00022490"/>
    </source>
</evidence>
<dbReference type="SMART" id="SM00977">
    <property type="entry name" value="TilS_C"/>
    <property type="match status" value="1"/>
</dbReference>
<evidence type="ECO:0000313" key="10">
    <source>
        <dbReference type="EMBL" id="MSS59559.1"/>
    </source>
</evidence>
<dbReference type="GO" id="GO:0006400">
    <property type="term" value="P:tRNA modification"/>
    <property type="evidence" value="ECO:0007669"/>
    <property type="project" value="UniProtKB-UniRule"/>
</dbReference>
<reference evidence="10 11" key="1">
    <citation type="submission" date="2019-08" db="EMBL/GenBank/DDBJ databases">
        <title>In-depth cultivation of the pig gut microbiome towards novel bacterial diversity and tailored functional studies.</title>
        <authorList>
            <person name="Wylensek D."/>
            <person name="Hitch T.C.A."/>
            <person name="Clavel T."/>
        </authorList>
    </citation>
    <scope>NUCLEOTIDE SEQUENCE [LARGE SCALE GENOMIC DNA]</scope>
    <source>
        <strain evidence="10 11">Oil+RF-744-GAM-WT-6</strain>
    </source>
</reference>
<evidence type="ECO:0000256" key="8">
    <source>
        <dbReference type="HAMAP-Rule" id="MF_01161"/>
    </source>
</evidence>
<protein>
    <recommendedName>
        <fullName evidence="8">tRNA(Ile)-lysidine synthase</fullName>
        <ecNumber evidence="8">6.3.4.19</ecNumber>
    </recommendedName>
    <alternativeName>
        <fullName evidence="8">tRNA(Ile)-2-lysyl-cytidine synthase</fullName>
    </alternativeName>
    <alternativeName>
        <fullName evidence="8">tRNA(Ile)-lysidine synthetase</fullName>
    </alternativeName>
</protein>
<organism evidence="10 11">
    <name type="scientific">Stecheria intestinalis</name>
    <dbReference type="NCBI Taxonomy" id="2606630"/>
    <lineage>
        <taxon>Bacteria</taxon>
        <taxon>Bacillati</taxon>
        <taxon>Bacillota</taxon>
        <taxon>Erysipelotrichia</taxon>
        <taxon>Erysipelotrichales</taxon>
        <taxon>Erysipelotrichaceae</taxon>
        <taxon>Stecheria</taxon>
    </lineage>
</organism>
<dbReference type="HAMAP" id="MF_01161">
    <property type="entry name" value="tRNA_Ile_lys_synt"/>
    <property type="match status" value="1"/>
</dbReference>
<evidence type="ECO:0000256" key="4">
    <source>
        <dbReference type="ARBA" id="ARBA00022694"/>
    </source>
</evidence>
<accession>A0A7X2NU33</accession>
<dbReference type="RefSeq" id="WP_154505810.1">
    <property type="nucleotide sequence ID" value="NZ_VUMN01000037.1"/>
</dbReference>
<dbReference type="GO" id="GO:0005737">
    <property type="term" value="C:cytoplasm"/>
    <property type="evidence" value="ECO:0007669"/>
    <property type="project" value="UniProtKB-SubCell"/>
</dbReference>
<dbReference type="Pfam" id="PF11734">
    <property type="entry name" value="TilS_C"/>
    <property type="match status" value="1"/>
</dbReference>
<comment type="caution">
    <text evidence="10">The sequence shown here is derived from an EMBL/GenBank/DDBJ whole genome shotgun (WGS) entry which is preliminary data.</text>
</comment>
<dbReference type="NCBIfam" id="TIGR02432">
    <property type="entry name" value="lysidine_TilS_N"/>
    <property type="match status" value="1"/>
</dbReference>
<keyword evidence="3 8" id="KW-0436">Ligase</keyword>
<evidence type="ECO:0000256" key="6">
    <source>
        <dbReference type="ARBA" id="ARBA00022840"/>
    </source>
</evidence>
<dbReference type="EC" id="6.3.4.19" evidence="8"/>
<evidence type="ECO:0000256" key="3">
    <source>
        <dbReference type="ARBA" id="ARBA00022598"/>
    </source>
</evidence>
<dbReference type="AlphaFoldDB" id="A0A7X2NU33"/>
<dbReference type="PANTHER" id="PTHR43033:SF1">
    <property type="entry name" value="TRNA(ILE)-LYSIDINE SYNTHASE-RELATED"/>
    <property type="match status" value="1"/>
</dbReference>
<comment type="catalytic activity">
    <reaction evidence="7 8">
        <text>cytidine(34) in tRNA(Ile2) + L-lysine + ATP = lysidine(34) in tRNA(Ile2) + AMP + diphosphate + H(+)</text>
        <dbReference type="Rhea" id="RHEA:43744"/>
        <dbReference type="Rhea" id="RHEA-COMP:10625"/>
        <dbReference type="Rhea" id="RHEA-COMP:10670"/>
        <dbReference type="ChEBI" id="CHEBI:15378"/>
        <dbReference type="ChEBI" id="CHEBI:30616"/>
        <dbReference type="ChEBI" id="CHEBI:32551"/>
        <dbReference type="ChEBI" id="CHEBI:33019"/>
        <dbReference type="ChEBI" id="CHEBI:82748"/>
        <dbReference type="ChEBI" id="CHEBI:83665"/>
        <dbReference type="ChEBI" id="CHEBI:456215"/>
        <dbReference type="EC" id="6.3.4.19"/>
    </reaction>
</comment>
<dbReference type="Proteomes" id="UP000461880">
    <property type="component" value="Unassembled WGS sequence"/>
</dbReference>
<dbReference type="GO" id="GO:0032267">
    <property type="term" value="F:tRNA(Ile)-lysidine synthase activity"/>
    <property type="evidence" value="ECO:0007669"/>
    <property type="project" value="UniProtKB-EC"/>
</dbReference>
<keyword evidence="5" id="KW-0547">Nucleotide-binding</keyword>
<gene>
    <name evidence="8 10" type="primary">tilS</name>
    <name evidence="10" type="ORF">FYJ51_11715</name>
</gene>
<evidence type="ECO:0000313" key="11">
    <source>
        <dbReference type="Proteomes" id="UP000461880"/>
    </source>
</evidence>
<proteinExistence type="inferred from homology"/>
<dbReference type="GO" id="GO:0005524">
    <property type="term" value="F:ATP binding"/>
    <property type="evidence" value="ECO:0007669"/>
    <property type="project" value="UniProtKB-KW"/>
</dbReference>
<name>A0A7X2NU33_9FIRM</name>
<keyword evidence="6" id="KW-0067">ATP-binding</keyword>
<dbReference type="InterPro" id="IPR012796">
    <property type="entry name" value="Lysidine-tRNA-synth_C"/>
</dbReference>
<dbReference type="NCBIfam" id="TIGR02433">
    <property type="entry name" value="lysidine_TilS_C"/>
    <property type="match status" value="1"/>
</dbReference>
<dbReference type="SUPFAM" id="SSF52402">
    <property type="entry name" value="Adenine nucleotide alpha hydrolases-like"/>
    <property type="match status" value="1"/>
</dbReference>
<dbReference type="InterPro" id="IPR014729">
    <property type="entry name" value="Rossmann-like_a/b/a_fold"/>
</dbReference>
<dbReference type="SUPFAM" id="SSF56037">
    <property type="entry name" value="PheT/TilS domain"/>
    <property type="match status" value="1"/>
</dbReference>
<evidence type="ECO:0000256" key="7">
    <source>
        <dbReference type="ARBA" id="ARBA00048539"/>
    </source>
</evidence>
<dbReference type="InterPro" id="IPR011063">
    <property type="entry name" value="TilS/TtcA_N"/>
</dbReference>
<dbReference type="CDD" id="cd01992">
    <property type="entry name" value="TilS_N"/>
    <property type="match status" value="1"/>
</dbReference>
<sequence>MKLRQGRWLAAVSAGPDSMALLFLCLQQGIEVGCAHVNYHHRPEADEEEAYLRSFCKDHGIPFYVRDEPFVYEGNFEAAAREWRYSFFCRIVKEYGYQGVLIAHQQDDLIETYLMQEERNLVPEYYGLKAEMMYQGMLVERPLLGYTKKELKDLCQAHGIRYCIDSTNESEEYSRNRIRKEVGPMDAFTRNMVLQEIRSKNAVLQERRCRVGTLIQDRSVSLSSYRKMEEEDRVTLLRMAIDPEKKLSLANLKQLDQVVLKHDDFLQKAGSRLLAEKDGRFFAMEEPAPYAETARSLEELRNLSGKWFRVLPGEPGVNAVSVKENDFPVTIRNAQEGDEIRMRFGTKKVNRFFIDRKIPKCERLIWPVLVNREGSVILVPGLGCDVQHYTAEPQVNVIKSQVL</sequence>
<comment type="caution">
    <text evidence="8">Lacks conserved residue(s) required for the propagation of feature annotation.</text>
</comment>
<dbReference type="Pfam" id="PF01171">
    <property type="entry name" value="ATP_bind_3"/>
    <property type="match status" value="1"/>
</dbReference>
<dbReference type="InterPro" id="IPR012795">
    <property type="entry name" value="tRNA_Ile_lys_synt_N"/>
</dbReference>
<evidence type="ECO:0000256" key="1">
    <source>
        <dbReference type="ARBA" id="ARBA00004496"/>
    </source>
</evidence>
<keyword evidence="4 8" id="KW-0819">tRNA processing</keyword>
<keyword evidence="11" id="KW-1185">Reference proteome</keyword>
<comment type="subcellular location">
    <subcellularLocation>
        <location evidence="1 8">Cytoplasm</location>
    </subcellularLocation>
</comment>
<evidence type="ECO:0000256" key="5">
    <source>
        <dbReference type="ARBA" id="ARBA00022741"/>
    </source>
</evidence>
<dbReference type="PANTHER" id="PTHR43033">
    <property type="entry name" value="TRNA(ILE)-LYSIDINE SYNTHASE-RELATED"/>
    <property type="match status" value="1"/>
</dbReference>
<dbReference type="EMBL" id="VUMN01000037">
    <property type="protein sequence ID" value="MSS59559.1"/>
    <property type="molecule type" value="Genomic_DNA"/>
</dbReference>
<feature type="domain" description="Lysidine-tRNA(Ile) synthetase C-terminal" evidence="9">
    <location>
        <begin position="329"/>
        <end position="400"/>
    </location>
</feature>
<comment type="similarity">
    <text evidence="8">Belongs to the tRNA(Ile)-lysidine synthase family.</text>
</comment>